<name>A0ABU5STH7_9CYAN</name>
<organism evidence="2 3">
    <name type="scientific">Cyanobium gracile UHCC 0281</name>
    <dbReference type="NCBI Taxonomy" id="3110309"/>
    <lineage>
        <taxon>Bacteria</taxon>
        <taxon>Bacillati</taxon>
        <taxon>Cyanobacteriota</taxon>
        <taxon>Cyanophyceae</taxon>
        <taxon>Synechococcales</taxon>
        <taxon>Prochlorococcaceae</taxon>
        <taxon>Cyanobium</taxon>
    </lineage>
</organism>
<keyword evidence="3" id="KW-1185">Reference proteome</keyword>
<sequence length="55" mass="6083">MTTASVSDLAFPTTTLLAGLASALLLFVSVGVIYLSTVEWRDRRRRRSTEGRPRS</sequence>
<keyword evidence="1" id="KW-1133">Transmembrane helix</keyword>
<dbReference type="EMBL" id="JAYGHY010000007">
    <property type="protein sequence ID" value="MEA5441677.1"/>
    <property type="molecule type" value="Genomic_DNA"/>
</dbReference>
<keyword evidence="1" id="KW-0812">Transmembrane</keyword>
<protein>
    <submittedName>
        <fullName evidence="2">Uncharacterized protein</fullName>
    </submittedName>
</protein>
<gene>
    <name evidence="2" type="ORF">VB739_03830</name>
</gene>
<reference evidence="2 3" key="1">
    <citation type="submission" date="2023-12" db="EMBL/GenBank/DDBJ databases">
        <title>Baltic Sea Cyanobacteria.</title>
        <authorList>
            <person name="Delbaje E."/>
            <person name="Fewer D.P."/>
            <person name="Shishido T.K."/>
        </authorList>
    </citation>
    <scope>NUCLEOTIDE SEQUENCE [LARGE SCALE GENOMIC DNA]</scope>
    <source>
        <strain evidence="2 3">UHCC 0281</strain>
    </source>
</reference>
<feature type="transmembrane region" description="Helical" evidence="1">
    <location>
        <begin position="16"/>
        <end position="37"/>
    </location>
</feature>
<accession>A0ABU5STH7</accession>
<dbReference type="Proteomes" id="UP001302329">
    <property type="component" value="Unassembled WGS sequence"/>
</dbReference>
<keyword evidence="1" id="KW-0472">Membrane</keyword>
<evidence type="ECO:0000313" key="2">
    <source>
        <dbReference type="EMBL" id="MEA5441677.1"/>
    </source>
</evidence>
<comment type="caution">
    <text evidence="2">The sequence shown here is derived from an EMBL/GenBank/DDBJ whole genome shotgun (WGS) entry which is preliminary data.</text>
</comment>
<evidence type="ECO:0000256" key="1">
    <source>
        <dbReference type="SAM" id="Phobius"/>
    </source>
</evidence>
<evidence type="ECO:0000313" key="3">
    <source>
        <dbReference type="Proteomes" id="UP001302329"/>
    </source>
</evidence>
<dbReference type="RefSeq" id="WP_254943514.1">
    <property type="nucleotide sequence ID" value="NZ_JAYGHY010000007.1"/>
</dbReference>
<proteinExistence type="predicted"/>